<dbReference type="RefSeq" id="WP_319613081.1">
    <property type="nucleotide sequence ID" value="NZ_JAWXYB010000018.1"/>
</dbReference>
<evidence type="ECO:0000256" key="1">
    <source>
        <dbReference type="SAM" id="SignalP"/>
    </source>
</evidence>
<evidence type="ECO:0008006" key="4">
    <source>
        <dbReference type="Google" id="ProtNLM"/>
    </source>
</evidence>
<keyword evidence="1" id="KW-0732">Signal</keyword>
<gene>
    <name evidence="2" type="ORF">SIL87_04965</name>
</gene>
<name>A0AAW9DM59_ACIAO</name>
<proteinExistence type="predicted"/>
<evidence type="ECO:0000313" key="2">
    <source>
        <dbReference type="EMBL" id="MDX5930116.1"/>
    </source>
</evidence>
<evidence type="ECO:0000313" key="3">
    <source>
        <dbReference type="Proteomes" id="UP001279553"/>
    </source>
</evidence>
<organism evidence="2 3">
    <name type="scientific">Acidiphilium acidophilum</name>
    <name type="common">Thiobacillus acidophilus</name>
    <dbReference type="NCBI Taxonomy" id="76588"/>
    <lineage>
        <taxon>Bacteria</taxon>
        <taxon>Pseudomonadati</taxon>
        <taxon>Pseudomonadota</taxon>
        <taxon>Alphaproteobacteria</taxon>
        <taxon>Acetobacterales</taxon>
        <taxon>Acidocellaceae</taxon>
        <taxon>Acidiphilium</taxon>
    </lineage>
</organism>
<feature type="chain" id="PRO_5043544266" description="Tetratricopeptide repeat protein" evidence="1">
    <location>
        <begin position="28"/>
        <end position="796"/>
    </location>
</feature>
<comment type="caution">
    <text evidence="2">The sequence shown here is derived from an EMBL/GenBank/DDBJ whole genome shotgun (WGS) entry which is preliminary data.</text>
</comment>
<keyword evidence="3" id="KW-1185">Reference proteome</keyword>
<dbReference type="Proteomes" id="UP001279553">
    <property type="component" value="Unassembled WGS sequence"/>
</dbReference>
<reference evidence="2 3" key="1">
    <citation type="submission" date="2023-11" db="EMBL/GenBank/DDBJ databases">
        <title>MicrobeMod: A computational toolkit for identifying prokaryotic methylation and restriction-modification with nanopore sequencing.</title>
        <authorList>
            <person name="Crits-Christoph A."/>
            <person name="Kang S.C."/>
            <person name="Lee H."/>
            <person name="Ostrov N."/>
        </authorList>
    </citation>
    <scope>NUCLEOTIDE SEQUENCE [LARGE SCALE GENOMIC DNA]</scope>
    <source>
        <strain evidence="2 3">DSMZ 700</strain>
    </source>
</reference>
<accession>A0AAW9DM59</accession>
<dbReference type="AlphaFoldDB" id="A0AAW9DM59"/>
<sequence>MTGKGRSLIRVLAVAAGVLLAVRAAHADPADPASRADMAMRASPSYWFRVLIPGDQVPSQIGYASFRKDGDDVLVFAADLPVSLEALRAVSGVPGAQVVHLAGATILRLPLPEAKPLGVLASATSFHILIGDAPAPEPVVALFRHGQIRFPTTVPGRVVAVEDADRQRPLLVGTVTGPVALRARLEGPGYRSVPASSGVVIAPVADDLGLVADKDGFVLRADGAALPVGDPPVSQQRVDAPEQAGGLDLPHGSILALRHRLDREQRQWAAAPPLDRVRQSVRIARTMLSLDLAPEAHGVLIAMLGGDPAAIDNPERGALMAVADLLSGRPDKAMAHWPEGQGVGDERSLWLGIAAAAQGHDKTAAALLADHMAPLAAAPALVRHQVDPLVAEALVRGGALAAAQRVADRMQDDPTTHLIRAEIEQASHHPRHAIADYRKLVDSADPRVAGIAAFRETMLQRALGLITPHDAAARLAQHLYDWRGPRHELDMRLALARLRAEDGAWPEALTGLHTALRLFPHRTARIAALRHHLFDRMIASGALDRLPVLAAVSVIENNHDLVPAGAAGVPIVLDLSRRLAALDLADQAEDVLARALSGMPDGQDRARLGAALARLQLSQNHPHLARKTLDSTAGAGLAAKVADARLTLAAEIARQIGPGSAQPMSGSGGTTGVAWVPTLGRGQRPIAGHPAIHRVMSAIPAVPAIPAEGRLDDAAAETVLQSAIAASREHDGPKLAALRARYLARMPHGKAAVVFAAVTSPPVAPTTDLATALAQIAEIERAGRSLAPNPKPAKPQ</sequence>
<protein>
    <recommendedName>
        <fullName evidence="4">Tetratricopeptide repeat protein</fullName>
    </recommendedName>
</protein>
<dbReference type="EMBL" id="JAWXYB010000018">
    <property type="protein sequence ID" value="MDX5930116.1"/>
    <property type="molecule type" value="Genomic_DNA"/>
</dbReference>
<feature type="signal peptide" evidence="1">
    <location>
        <begin position="1"/>
        <end position="27"/>
    </location>
</feature>